<reference evidence="2 3" key="1">
    <citation type="journal article" date="2021" name="Sci. Rep.">
        <title>Genome sequencing of the multicellular alga Astrephomene provides insights into convergent evolution of germ-soma differentiation.</title>
        <authorList>
            <person name="Yamashita S."/>
            <person name="Yamamoto K."/>
            <person name="Matsuzaki R."/>
            <person name="Suzuki S."/>
            <person name="Yamaguchi H."/>
            <person name="Hirooka S."/>
            <person name="Minakuchi Y."/>
            <person name="Miyagishima S."/>
            <person name="Kawachi M."/>
            <person name="Toyoda A."/>
            <person name="Nozaki H."/>
        </authorList>
    </citation>
    <scope>NUCLEOTIDE SEQUENCE [LARGE SCALE GENOMIC DNA]</scope>
    <source>
        <strain evidence="2 3">NIES-4017</strain>
    </source>
</reference>
<accession>A0AAD3E4S6</accession>
<feature type="non-terminal residue" evidence="2">
    <location>
        <position position="171"/>
    </location>
</feature>
<dbReference type="AlphaFoldDB" id="A0AAD3E4S6"/>
<evidence type="ECO:0000313" key="3">
    <source>
        <dbReference type="Proteomes" id="UP001054857"/>
    </source>
</evidence>
<feature type="region of interest" description="Disordered" evidence="1">
    <location>
        <begin position="152"/>
        <end position="171"/>
    </location>
</feature>
<keyword evidence="3" id="KW-1185">Reference proteome</keyword>
<feature type="region of interest" description="Disordered" evidence="1">
    <location>
        <begin position="33"/>
        <end position="58"/>
    </location>
</feature>
<protein>
    <submittedName>
        <fullName evidence="2">Uncharacterized protein</fullName>
    </submittedName>
</protein>
<proteinExistence type="predicted"/>
<gene>
    <name evidence="2" type="ORF">Agub_g15239</name>
</gene>
<dbReference type="Proteomes" id="UP001054857">
    <property type="component" value="Unassembled WGS sequence"/>
</dbReference>
<evidence type="ECO:0000313" key="2">
    <source>
        <dbReference type="EMBL" id="GFR52647.1"/>
    </source>
</evidence>
<dbReference type="EMBL" id="BMAR01000068">
    <property type="protein sequence ID" value="GFR52647.1"/>
    <property type="molecule type" value="Genomic_DNA"/>
</dbReference>
<organism evidence="2 3">
    <name type="scientific">Astrephomene gubernaculifera</name>
    <dbReference type="NCBI Taxonomy" id="47775"/>
    <lineage>
        <taxon>Eukaryota</taxon>
        <taxon>Viridiplantae</taxon>
        <taxon>Chlorophyta</taxon>
        <taxon>core chlorophytes</taxon>
        <taxon>Chlorophyceae</taxon>
        <taxon>CS clade</taxon>
        <taxon>Chlamydomonadales</taxon>
        <taxon>Astrephomenaceae</taxon>
        <taxon>Astrephomene</taxon>
    </lineage>
</organism>
<name>A0AAD3E4S6_9CHLO</name>
<evidence type="ECO:0000256" key="1">
    <source>
        <dbReference type="SAM" id="MobiDB-lite"/>
    </source>
</evidence>
<comment type="caution">
    <text evidence="2">The sequence shown here is derived from an EMBL/GenBank/DDBJ whole genome shotgun (WGS) entry which is preliminary data.</text>
</comment>
<sequence length="171" mass="17508">RAGYYRARSFKTQIAARPATPAAPAAATAAATGAAASTPSRNPGGAIPGPGTSAGQQAATAPSSACRYVDLATRMTEQFEVSILAGGAALGPWRVLRLQATGPQEDGVHRLCVRSLRMYGTARIDLMQQYNGFVVQPEWILPARVDCSRWGGSTGSSGSGGVGSGTVAGVW</sequence>